<evidence type="ECO:0000259" key="1">
    <source>
        <dbReference type="Pfam" id="PF13453"/>
    </source>
</evidence>
<accession>A0ABS5JTH7</accession>
<feature type="domain" description="Transcription factor zinc-finger" evidence="1">
    <location>
        <begin position="68"/>
        <end position="110"/>
    </location>
</feature>
<dbReference type="Proteomes" id="UP000708576">
    <property type="component" value="Unassembled WGS sequence"/>
</dbReference>
<proteinExistence type="predicted"/>
<dbReference type="Pfam" id="PF13453">
    <property type="entry name" value="Zn_ribbon_TFIIB"/>
    <property type="match status" value="2"/>
</dbReference>
<organism evidence="2 3">
    <name type="scientific">Carboxylicivirga linearis</name>
    <dbReference type="NCBI Taxonomy" id="1628157"/>
    <lineage>
        <taxon>Bacteria</taxon>
        <taxon>Pseudomonadati</taxon>
        <taxon>Bacteroidota</taxon>
        <taxon>Bacteroidia</taxon>
        <taxon>Marinilabiliales</taxon>
        <taxon>Marinilabiliaceae</taxon>
        <taxon>Carboxylicivirga</taxon>
    </lineage>
</organism>
<keyword evidence="3" id="KW-1185">Reference proteome</keyword>
<dbReference type="RefSeq" id="WP_212214808.1">
    <property type="nucleotide sequence ID" value="NZ_JAGUCO010000003.1"/>
</dbReference>
<dbReference type="EMBL" id="JAGUCO010000003">
    <property type="protein sequence ID" value="MBS2097839.1"/>
    <property type="molecule type" value="Genomic_DNA"/>
</dbReference>
<protein>
    <submittedName>
        <fullName evidence="2">Zf-TFIIB domain-containing protein</fullName>
    </submittedName>
</protein>
<comment type="caution">
    <text evidence="2">The sequence shown here is derived from an EMBL/GenBank/DDBJ whole genome shotgun (WGS) entry which is preliminary data.</text>
</comment>
<evidence type="ECO:0000313" key="3">
    <source>
        <dbReference type="Proteomes" id="UP000708576"/>
    </source>
</evidence>
<feature type="domain" description="Transcription factor zinc-finger" evidence="1">
    <location>
        <begin position="3"/>
        <end position="43"/>
    </location>
</feature>
<dbReference type="InterPro" id="IPR027392">
    <property type="entry name" value="TF_Znf"/>
</dbReference>
<sequence length="127" mass="14561">MYCPRCNSLLEEKTINDLSGSIQIDSCPSCGGTWFDKGELQQIENLVELSIIEIRNIPTKKQQLEKLKCPSCNLHPTLSKHQHQRDKKVVFDYCDVCHGIWLDKGELEAIQKDNLLKTIGTLFKKMI</sequence>
<evidence type="ECO:0000313" key="2">
    <source>
        <dbReference type="EMBL" id="MBS2097839.1"/>
    </source>
</evidence>
<name>A0ABS5JTH7_9BACT</name>
<gene>
    <name evidence="2" type="ORF">KEM10_06070</name>
</gene>
<reference evidence="2 3" key="1">
    <citation type="journal article" date="2015" name="Int. J. Syst. Evol. Microbiol.">
        <title>Carboxylicivirga linearis sp. nov., isolated from a sea cucumber culture pond.</title>
        <authorList>
            <person name="Wang F.Q."/>
            <person name="Zhou Y.X."/>
            <person name="Lin X.Z."/>
            <person name="Chen G.J."/>
            <person name="Du Z.J."/>
        </authorList>
    </citation>
    <scope>NUCLEOTIDE SEQUENCE [LARGE SCALE GENOMIC DNA]</scope>
    <source>
        <strain evidence="2 3">FB218</strain>
    </source>
</reference>